<feature type="domain" description="RNA polymerase sigma-70 region 2" evidence="5">
    <location>
        <begin position="13"/>
        <end position="78"/>
    </location>
</feature>
<dbReference type="SUPFAM" id="SSF88659">
    <property type="entry name" value="Sigma3 and sigma4 domains of RNA polymerase sigma factors"/>
    <property type="match status" value="1"/>
</dbReference>
<comment type="similarity">
    <text evidence="1">Belongs to the sigma-70 factor family. ECF subfamily.</text>
</comment>
<evidence type="ECO:0000256" key="3">
    <source>
        <dbReference type="ARBA" id="ARBA00023082"/>
    </source>
</evidence>
<reference evidence="7" key="1">
    <citation type="submission" date="2021-04" db="EMBL/GenBank/DDBJ databases">
        <title>Genome seq and assembly of Bacillus sp.</title>
        <authorList>
            <person name="Chhetri G."/>
        </authorList>
    </citation>
    <scope>NUCLEOTIDE SEQUENCE</scope>
    <source>
        <strain evidence="7">RG28</strain>
    </source>
</reference>
<dbReference type="GO" id="GO:0016987">
    <property type="term" value="F:sigma factor activity"/>
    <property type="evidence" value="ECO:0007669"/>
    <property type="project" value="UniProtKB-KW"/>
</dbReference>
<protein>
    <submittedName>
        <fullName evidence="7">RNA polymerase sigma factor</fullName>
    </submittedName>
</protein>
<dbReference type="GO" id="GO:0003677">
    <property type="term" value="F:DNA binding"/>
    <property type="evidence" value="ECO:0007669"/>
    <property type="project" value="InterPro"/>
</dbReference>
<dbReference type="Pfam" id="PF04542">
    <property type="entry name" value="Sigma70_r2"/>
    <property type="match status" value="1"/>
</dbReference>
<dbReference type="InterPro" id="IPR013325">
    <property type="entry name" value="RNA_pol_sigma_r2"/>
</dbReference>
<dbReference type="InterPro" id="IPR007627">
    <property type="entry name" value="RNA_pol_sigma70_r2"/>
</dbReference>
<sequence>MSDNPKDEIENWYDQHSQSVLSFILLMVKDYQQAEDLTHDTFVKAYLYYDSFKQHSSEKTWLFSIAHNITIDFLRKRKPFILFKEFFHFQKDNNPLPEEVFRIKEESYELYKALEKIKDTYRRVIILRKIKGFSIEDTAKILGWTESKVKSTLFRAIPVLRKQLKKEGDFDEEAIFRYRI</sequence>
<gene>
    <name evidence="7" type="ORF">J5Y03_16535</name>
</gene>
<name>A0A940SI10_9BACI</name>
<evidence type="ECO:0000259" key="6">
    <source>
        <dbReference type="Pfam" id="PF08281"/>
    </source>
</evidence>
<dbReference type="PANTHER" id="PTHR43133:SF60">
    <property type="entry name" value="RNA POLYMERASE SIGMA FACTOR SIGV"/>
    <property type="match status" value="1"/>
</dbReference>
<dbReference type="CDD" id="cd06171">
    <property type="entry name" value="Sigma70_r4"/>
    <property type="match status" value="1"/>
</dbReference>
<evidence type="ECO:0000256" key="1">
    <source>
        <dbReference type="ARBA" id="ARBA00010641"/>
    </source>
</evidence>
<evidence type="ECO:0000256" key="2">
    <source>
        <dbReference type="ARBA" id="ARBA00023015"/>
    </source>
</evidence>
<feature type="domain" description="RNA polymerase sigma factor 70 region 4 type 2" evidence="6">
    <location>
        <begin position="109"/>
        <end position="156"/>
    </location>
</feature>
<dbReference type="NCBIfam" id="TIGR02937">
    <property type="entry name" value="sigma70-ECF"/>
    <property type="match status" value="1"/>
</dbReference>
<dbReference type="InterPro" id="IPR013249">
    <property type="entry name" value="RNA_pol_sigma70_r4_t2"/>
</dbReference>
<accession>A0A940SI10</accession>
<dbReference type="Gene3D" id="1.10.10.10">
    <property type="entry name" value="Winged helix-like DNA-binding domain superfamily/Winged helix DNA-binding domain"/>
    <property type="match status" value="1"/>
</dbReference>
<dbReference type="InterPro" id="IPR039425">
    <property type="entry name" value="RNA_pol_sigma-70-like"/>
</dbReference>
<dbReference type="InterPro" id="IPR014284">
    <property type="entry name" value="RNA_pol_sigma-70_dom"/>
</dbReference>
<dbReference type="Proteomes" id="UP000682134">
    <property type="component" value="Unassembled WGS sequence"/>
</dbReference>
<evidence type="ECO:0000259" key="5">
    <source>
        <dbReference type="Pfam" id="PF04542"/>
    </source>
</evidence>
<comment type="caution">
    <text evidence="7">The sequence shown here is derived from an EMBL/GenBank/DDBJ whole genome shotgun (WGS) entry which is preliminary data.</text>
</comment>
<dbReference type="SUPFAM" id="SSF88946">
    <property type="entry name" value="Sigma2 domain of RNA polymerase sigma factors"/>
    <property type="match status" value="1"/>
</dbReference>
<dbReference type="RefSeq" id="WP_209407109.1">
    <property type="nucleotide sequence ID" value="NZ_JAGIYQ010000014.1"/>
</dbReference>
<keyword evidence="3" id="KW-0731">Sigma factor</keyword>
<dbReference type="PANTHER" id="PTHR43133">
    <property type="entry name" value="RNA POLYMERASE ECF-TYPE SIGMA FACTO"/>
    <property type="match status" value="1"/>
</dbReference>
<dbReference type="EMBL" id="JAGIYQ010000014">
    <property type="protein sequence ID" value="MBP0726767.1"/>
    <property type="molecule type" value="Genomic_DNA"/>
</dbReference>
<evidence type="ECO:0000256" key="4">
    <source>
        <dbReference type="ARBA" id="ARBA00023163"/>
    </source>
</evidence>
<proteinExistence type="inferred from homology"/>
<dbReference type="AlphaFoldDB" id="A0A940SI10"/>
<dbReference type="GO" id="GO:0006352">
    <property type="term" value="P:DNA-templated transcription initiation"/>
    <property type="evidence" value="ECO:0007669"/>
    <property type="project" value="InterPro"/>
</dbReference>
<keyword evidence="8" id="KW-1185">Reference proteome</keyword>
<evidence type="ECO:0000313" key="8">
    <source>
        <dbReference type="Proteomes" id="UP000682134"/>
    </source>
</evidence>
<dbReference type="InterPro" id="IPR013324">
    <property type="entry name" value="RNA_pol_sigma_r3/r4-like"/>
</dbReference>
<dbReference type="Gene3D" id="1.10.1740.10">
    <property type="match status" value="1"/>
</dbReference>
<dbReference type="InterPro" id="IPR036388">
    <property type="entry name" value="WH-like_DNA-bd_sf"/>
</dbReference>
<organism evidence="7 8">
    <name type="scientific">Gottfriedia endophytica</name>
    <dbReference type="NCBI Taxonomy" id="2820819"/>
    <lineage>
        <taxon>Bacteria</taxon>
        <taxon>Bacillati</taxon>
        <taxon>Bacillota</taxon>
        <taxon>Bacilli</taxon>
        <taxon>Bacillales</taxon>
        <taxon>Bacillaceae</taxon>
        <taxon>Gottfriedia</taxon>
    </lineage>
</organism>
<dbReference type="Pfam" id="PF08281">
    <property type="entry name" value="Sigma70_r4_2"/>
    <property type="match status" value="1"/>
</dbReference>
<keyword evidence="4" id="KW-0804">Transcription</keyword>
<evidence type="ECO:0000313" key="7">
    <source>
        <dbReference type="EMBL" id="MBP0726767.1"/>
    </source>
</evidence>
<keyword evidence="2" id="KW-0805">Transcription regulation</keyword>